<evidence type="ECO:0000313" key="1">
    <source>
        <dbReference type="EMBL" id="MDP8149465.1"/>
    </source>
</evidence>
<dbReference type="EMBL" id="JASAXT010000032">
    <property type="protein sequence ID" value="MDP8149465.1"/>
    <property type="molecule type" value="Genomic_DNA"/>
</dbReference>
<keyword evidence="2" id="KW-1185">Reference proteome</keyword>
<protein>
    <recommendedName>
        <fullName evidence="3">Integrase</fullName>
    </recommendedName>
</protein>
<evidence type="ECO:0008006" key="3">
    <source>
        <dbReference type="Google" id="ProtNLM"/>
    </source>
</evidence>
<dbReference type="AlphaFoldDB" id="A0AAW8CEL2"/>
<name>A0AAW8CEL2_9PAST</name>
<comment type="caution">
    <text evidence="1">The sequence shown here is derived from an EMBL/GenBank/DDBJ whole genome shotgun (WGS) entry which is preliminary data.</text>
</comment>
<dbReference type="RefSeq" id="WP_306352440.1">
    <property type="nucleotide sequence ID" value="NZ_JASAWV010000033.1"/>
</dbReference>
<organism evidence="1 2">
    <name type="scientific">Phocoenobacter atlanticus subsp. atlanticus</name>
    <dbReference type="NCBI Taxonomy" id="3061285"/>
    <lineage>
        <taxon>Bacteria</taxon>
        <taxon>Pseudomonadati</taxon>
        <taxon>Pseudomonadota</taxon>
        <taxon>Gammaproteobacteria</taxon>
        <taxon>Pasteurellales</taxon>
        <taxon>Pasteurellaceae</taxon>
        <taxon>Phocoenobacter</taxon>
        <taxon>Phocoenobacter atlanticus</taxon>
    </lineage>
</organism>
<evidence type="ECO:0000313" key="2">
    <source>
        <dbReference type="Proteomes" id="UP001226020"/>
    </source>
</evidence>
<sequence>MWRSHFYYKTARYVIDKLKKENKEQALKYITRSLGHNGIEKYGQCFQIPLFNYFYKQR</sequence>
<gene>
    <name evidence="1" type="ORF">QJU57_10335</name>
</gene>
<dbReference type="Proteomes" id="UP001226020">
    <property type="component" value="Unassembled WGS sequence"/>
</dbReference>
<proteinExistence type="predicted"/>
<accession>A0AAW8CEL2</accession>
<reference evidence="1 2" key="1">
    <citation type="journal article" date="2023" name="Front. Microbiol.">
        <title>Phylogeography and host specificity of Pasteurellaceae pathogenic to sea-farmed fish in the north-east Atlantic.</title>
        <authorList>
            <person name="Gulla S."/>
            <person name="Colquhoun D.J."/>
            <person name="Olsen A.B."/>
            <person name="Spilsberg B."/>
            <person name="Lagesen K."/>
            <person name="Aakesson C.P."/>
            <person name="Strom S."/>
            <person name="Manji F."/>
            <person name="Birkbeck T.H."/>
            <person name="Nilsen H.K."/>
        </authorList>
    </citation>
    <scope>NUCLEOTIDE SEQUENCE [LARGE SCALE GENOMIC DNA]</scope>
    <source>
        <strain evidence="1 2">NVIB3131</strain>
    </source>
</reference>